<protein>
    <recommendedName>
        <fullName evidence="1">Metallo-beta-lactamase domain-containing protein</fullName>
    </recommendedName>
</protein>
<dbReference type="AlphaFoldDB" id="X1DQF0"/>
<dbReference type="GO" id="GO:0042781">
    <property type="term" value="F:3'-tRNA processing endoribonuclease activity"/>
    <property type="evidence" value="ECO:0007669"/>
    <property type="project" value="TreeGrafter"/>
</dbReference>
<proteinExistence type="predicted"/>
<evidence type="ECO:0000259" key="1">
    <source>
        <dbReference type="Pfam" id="PF12706"/>
    </source>
</evidence>
<name>X1DQF0_9ZZZZ</name>
<dbReference type="Pfam" id="PF12706">
    <property type="entry name" value="Lactamase_B_2"/>
    <property type="match status" value="1"/>
</dbReference>
<dbReference type="PANTHER" id="PTHR46018">
    <property type="entry name" value="ZINC PHOSPHODIESTERASE ELAC PROTEIN 1"/>
    <property type="match status" value="1"/>
</dbReference>
<dbReference type="EMBL" id="BART01019984">
    <property type="protein sequence ID" value="GAG98641.1"/>
    <property type="molecule type" value="Genomic_DNA"/>
</dbReference>
<feature type="non-terminal residue" evidence="2">
    <location>
        <position position="1"/>
    </location>
</feature>
<gene>
    <name evidence="2" type="ORF">S01H4_37234</name>
</gene>
<accession>X1DQF0</accession>
<dbReference type="InterPro" id="IPR001279">
    <property type="entry name" value="Metallo-B-lactamas"/>
</dbReference>
<feature type="domain" description="Metallo-beta-lactamase" evidence="1">
    <location>
        <begin position="14"/>
        <end position="94"/>
    </location>
</feature>
<dbReference type="SUPFAM" id="SSF56281">
    <property type="entry name" value="Metallo-hydrolase/oxidoreductase"/>
    <property type="match status" value="1"/>
</dbReference>
<dbReference type="PANTHER" id="PTHR46018:SF3">
    <property type="entry name" value="ARYLSULFATASE"/>
    <property type="match status" value="1"/>
</dbReference>
<sequence>SDARNFEDFKVDTAPVAHNEESIAYRITSADGQSAVYTGDTDYAETITELAENADLLICESAFPDKFKEKGHLTPSLAGDLATRAGVRKLVLTHLYPECDKEDIAAECRKTYSGPLVLAEDLMELKIR</sequence>
<evidence type="ECO:0000313" key="2">
    <source>
        <dbReference type="EMBL" id="GAG98641.1"/>
    </source>
</evidence>
<dbReference type="InterPro" id="IPR036866">
    <property type="entry name" value="RibonucZ/Hydroxyglut_hydro"/>
</dbReference>
<reference evidence="2" key="1">
    <citation type="journal article" date="2014" name="Front. Microbiol.">
        <title>High frequency of phylogenetically diverse reductive dehalogenase-homologous genes in deep subseafloor sedimentary metagenomes.</title>
        <authorList>
            <person name="Kawai M."/>
            <person name="Futagami T."/>
            <person name="Toyoda A."/>
            <person name="Takaki Y."/>
            <person name="Nishi S."/>
            <person name="Hori S."/>
            <person name="Arai W."/>
            <person name="Tsubouchi T."/>
            <person name="Morono Y."/>
            <person name="Uchiyama I."/>
            <person name="Ito T."/>
            <person name="Fujiyama A."/>
            <person name="Inagaki F."/>
            <person name="Takami H."/>
        </authorList>
    </citation>
    <scope>NUCLEOTIDE SEQUENCE</scope>
    <source>
        <strain evidence="2">Expedition CK06-06</strain>
    </source>
</reference>
<organism evidence="2">
    <name type="scientific">marine sediment metagenome</name>
    <dbReference type="NCBI Taxonomy" id="412755"/>
    <lineage>
        <taxon>unclassified sequences</taxon>
        <taxon>metagenomes</taxon>
        <taxon>ecological metagenomes</taxon>
    </lineage>
</organism>
<comment type="caution">
    <text evidence="2">The sequence shown here is derived from an EMBL/GenBank/DDBJ whole genome shotgun (WGS) entry which is preliminary data.</text>
</comment>
<dbReference type="Gene3D" id="3.60.15.10">
    <property type="entry name" value="Ribonuclease Z/Hydroxyacylglutathione hydrolase-like"/>
    <property type="match status" value="1"/>
</dbReference>